<evidence type="ECO:0000313" key="3">
    <source>
        <dbReference type="Proteomes" id="UP000752696"/>
    </source>
</evidence>
<evidence type="ECO:0000256" key="1">
    <source>
        <dbReference type="SAM" id="Phobius"/>
    </source>
</evidence>
<accession>A0A6V7H0X5</accession>
<comment type="caution">
    <text evidence="2">The sequence shown here is derived from an EMBL/GenBank/DDBJ whole genome shotgun (WGS) entry which is preliminary data.</text>
</comment>
<dbReference type="Proteomes" id="UP000752696">
    <property type="component" value="Unassembled WGS sequence"/>
</dbReference>
<keyword evidence="1" id="KW-0472">Membrane</keyword>
<sequence>MLNILSYINATNSVCKLRVVYQSLIKTAKYRNSVVCRSFNSSSKPAFETKNTRECSKQFVDITNINTNVQNNVILYKNTTNTIFLKIIFFGWGFCNIILTLITFNPKYISMWFEDLTWKEYFKRNGLTWIYFIYSILAAPLGCAALYIYNQRIIKYIILHKGGENISIVTNHVFKNINIITLPLEK</sequence>
<reference evidence="2" key="1">
    <citation type="submission" date="2020-07" db="EMBL/GenBank/DDBJ databases">
        <authorList>
            <person name="Nazaruddin N."/>
        </authorList>
    </citation>
    <scope>NUCLEOTIDE SEQUENCE</scope>
</reference>
<keyword evidence="1" id="KW-0812">Transmembrane</keyword>
<name>A0A6V7H0X5_9HYME</name>
<dbReference type="EMBL" id="CAJDYZ010005610">
    <property type="protein sequence ID" value="CAD1472601.1"/>
    <property type="molecule type" value="Genomic_DNA"/>
</dbReference>
<dbReference type="OrthoDB" id="5950063at2759"/>
<gene>
    <name evidence="2" type="ORF">MHI_LOCUS308113</name>
</gene>
<feature type="transmembrane region" description="Helical" evidence="1">
    <location>
        <begin position="129"/>
        <end position="149"/>
    </location>
</feature>
<protein>
    <submittedName>
        <fullName evidence="2">Uncharacterized protein</fullName>
    </submittedName>
</protein>
<feature type="transmembrane region" description="Helical" evidence="1">
    <location>
        <begin position="87"/>
        <end position="109"/>
    </location>
</feature>
<keyword evidence="1" id="KW-1133">Transmembrane helix</keyword>
<dbReference type="AlphaFoldDB" id="A0A6V7H0X5"/>
<feature type="non-terminal residue" evidence="2">
    <location>
        <position position="1"/>
    </location>
</feature>
<keyword evidence="3" id="KW-1185">Reference proteome</keyword>
<proteinExistence type="predicted"/>
<evidence type="ECO:0000313" key="2">
    <source>
        <dbReference type="EMBL" id="CAD1472601.1"/>
    </source>
</evidence>
<organism evidence="2 3">
    <name type="scientific">Heterotrigona itama</name>
    <dbReference type="NCBI Taxonomy" id="395501"/>
    <lineage>
        <taxon>Eukaryota</taxon>
        <taxon>Metazoa</taxon>
        <taxon>Ecdysozoa</taxon>
        <taxon>Arthropoda</taxon>
        <taxon>Hexapoda</taxon>
        <taxon>Insecta</taxon>
        <taxon>Pterygota</taxon>
        <taxon>Neoptera</taxon>
        <taxon>Endopterygota</taxon>
        <taxon>Hymenoptera</taxon>
        <taxon>Apocrita</taxon>
        <taxon>Aculeata</taxon>
        <taxon>Apoidea</taxon>
        <taxon>Anthophila</taxon>
        <taxon>Apidae</taxon>
        <taxon>Heterotrigona</taxon>
    </lineage>
</organism>